<dbReference type="PROSITE" id="PS51387">
    <property type="entry name" value="FAD_PCMH"/>
    <property type="match status" value="1"/>
</dbReference>
<organism evidence="2">
    <name type="scientific">marine sediment metagenome</name>
    <dbReference type="NCBI Taxonomy" id="412755"/>
    <lineage>
        <taxon>unclassified sequences</taxon>
        <taxon>metagenomes</taxon>
        <taxon>ecological metagenomes</taxon>
    </lineage>
</organism>
<dbReference type="GO" id="GO:0008762">
    <property type="term" value="F:UDP-N-acetylmuramate dehydrogenase activity"/>
    <property type="evidence" value="ECO:0007669"/>
    <property type="project" value="InterPro"/>
</dbReference>
<dbReference type="InterPro" id="IPR016167">
    <property type="entry name" value="FAD-bd_PCMH_sub1"/>
</dbReference>
<dbReference type="GO" id="GO:0071555">
    <property type="term" value="P:cell wall organization"/>
    <property type="evidence" value="ECO:0007669"/>
    <property type="project" value="TreeGrafter"/>
</dbReference>
<dbReference type="Pfam" id="PF01565">
    <property type="entry name" value="FAD_binding_4"/>
    <property type="match status" value="1"/>
</dbReference>
<dbReference type="SUPFAM" id="SSF56176">
    <property type="entry name" value="FAD-binding/transporter-associated domain-like"/>
    <property type="match status" value="1"/>
</dbReference>
<dbReference type="InterPro" id="IPR006094">
    <property type="entry name" value="Oxid_FAD_bind_N"/>
</dbReference>
<feature type="domain" description="FAD-binding PCMH-type" evidence="1">
    <location>
        <begin position="32"/>
        <end position="163"/>
    </location>
</feature>
<feature type="non-terminal residue" evidence="2">
    <location>
        <position position="163"/>
    </location>
</feature>
<dbReference type="PANTHER" id="PTHR21071:SF4">
    <property type="entry name" value="UDP-N-ACETYLENOLPYRUVOYLGLUCOSAMINE REDUCTASE"/>
    <property type="match status" value="1"/>
</dbReference>
<accession>A0A0F9AXS4</accession>
<dbReference type="AlphaFoldDB" id="A0A0F9AXS4"/>
<dbReference type="InterPro" id="IPR016166">
    <property type="entry name" value="FAD-bd_PCMH"/>
</dbReference>
<comment type="caution">
    <text evidence="2">The sequence shown here is derived from an EMBL/GenBank/DDBJ whole genome shotgun (WGS) entry which is preliminary data.</text>
</comment>
<dbReference type="HAMAP" id="MF_00037">
    <property type="entry name" value="MurB"/>
    <property type="match status" value="1"/>
</dbReference>
<evidence type="ECO:0000313" key="2">
    <source>
        <dbReference type="EMBL" id="KKL14424.1"/>
    </source>
</evidence>
<protein>
    <recommendedName>
        <fullName evidence="1">FAD-binding PCMH-type domain-containing protein</fullName>
    </recommendedName>
</protein>
<dbReference type="EMBL" id="LAZR01040463">
    <property type="protein sequence ID" value="KKL14424.1"/>
    <property type="molecule type" value="Genomic_DNA"/>
</dbReference>
<evidence type="ECO:0000259" key="1">
    <source>
        <dbReference type="PROSITE" id="PS51387"/>
    </source>
</evidence>
<dbReference type="Gene3D" id="3.30.465.10">
    <property type="match status" value="1"/>
</dbReference>
<dbReference type="GO" id="GO:0071949">
    <property type="term" value="F:FAD binding"/>
    <property type="evidence" value="ECO:0007669"/>
    <property type="project" value="InterPro"/>
</dbReference>
<dbReference type="InterPro" id="IPR036318">
    <property type="entry name" value="FAD-bd_PCMH-like_sf"/>
</dbReference>
<name>A0A0F9AXS4_9ZZZZ</name>
<dbReference type="InterPro" id="IPR003170">
    <property type="entry name" value="MurB"/>
</dbReference>
<dbReference type="PANTHER" id="PTHR21071">
    <property type="entry name" value="UDP-N-ACETYLENOLPYRUVOYLGLUCOSAMINE REDUCTASE"/>
    <property type="match status" value="1"/>
</dbReference>
<gene>
    <name evidence="2" type="ORF">LCGC14_2515800</name>
</gene>
<dbReference type="GO" id="GO:0005829">
    <property type="term" value="C:cytosol"/>
    <property type="evidence" value="ECO:0007669"/>
    <property type="project" value="TreeGrafter"/>
</dbReference>
<dbReference type="Gene3D" id="3.30.43.10">
    <property type="entry name" value="Uridine Diphospho-n-acetylenolpyruvylglucosamine Reductase, domain 2"/>
    <property type="match status" value="1"/>
</dbReference>
<dbReference type="InterPro" id="IPR016169">
    <property type="entry name" value="FAD-bd_PCMH_sub2"/>
</dbReference>
<reference evidence="2" key="1">
    <citation type="journal article" date="2015" name="Nature">
        <title>Complex archaea that bridge the gap between prokaryotes and eukaryotes.</title>
        <authorList>
            <person name="Spang A."/>
            <person name="Saw J.H."/>
            <person name="Jorgensen S.L."/>
            <person name="Zaremba-Niedzwiedzka K."/>
            <person name="Martijn J."/>
            <person name="Lind A.E."/>
            <person name="van Eijk R."/>
            <person name="Schleper C."/>
            <person name="Guy L."/>
            <person name="Ettema T.J."/>
        </authorList>
    </citation>
    <scope>NUCLEOTIDE SEQUENCE</scope>
</reference>
<sequence>MRIDAVSRNWLIKKFGSNVCFDEPMARHTSLRVGGPAEAFIAPNSFERLVELVEWSFKKKIPYVVVGHGTNLLVKDSGIEGLVIVLMDCLCTIERKENEKEGVMVTAMAGARIQSLCSYALANGLNGMNFALGIPGTVGGGIMMNAGTALGSMATALKAIHVL</sequence>
<proteinExistence type="inferred from homology"/>